<gene>
    <name evidence="2" type="ORF">H1S01_07430</name>
</gene>
<keyword evidence="1" id="KW-0472">Membrane</keyword>
<organism evidence="2 3">
    <name type="scientific">Heliobacterium chlorum</name>
    <dbReference type="NCBI Taxonomy" id="2698"/>
    <lineage>
        <taxon>Bacteria</taxon>
        <taxon>Bacillati</taxon>
        <taxon>Bacillota</taxon>
        <taxon>Clostridia</taxon>
        <taxon>Eubacteriales</taxon>
        <taxon>Heliobacteriaceae</taxon>
        <taxon>Heliobacterium</taxon>
    </lineage>
</organism>
<sequence>MRSFLFKFLTATIVAAIVLFIALVIKVVRRGRASNRVGDTDLALDVVEKTRFS</sequence>
<reference evidence="2 3" key="1">
    <citation type="submission" date="2020-07" db="EMBL/GenBank/DDBJ databases">
        <title>Draft whole-genome sequence of Heliobacterium chlorum DSM 3682, type strain.</title>
        <authorList>
            <person name="Kyndt J.A."/>
            <person name="Meyer T.E."/>
            <person name="Imhoff J.F."/>
        </authorList>
    </citation>
    <scope>NUCLEOTIDE SEQUENCE [LARGE SCALE GENOMIC DNA]</scope>
    <source>
        <strain evidence="2 3">DSM 3682</strain>
    </source>
</reference>
<keyword evidence="1" id="KW-1133">Transmembrane helix</keyword>
<name>A0ABR7T454_HELCL</name>
<evidence type="ECO:0000313" key="3">
    <source>
        <dbReference type="Proteomes" id="UP000617402"/>
    </source>
</evidence>
<feature type="transmembrane region" description="Helical" evidence="1">
    <location>
        <begin position="6"/>
        <end position="28"/>
    </location>
</feature>
<evidence type="ECO:0000256" key="1">
    <source>
        <dbReference type="SAM" id="Phobius"/>
    </source>
</evidence>
<protein>
    <submittedName>
        <fullName evidence="2">Uncharacterized protein</fullName>
    </submittedName>
</protein>
<keyword evidence="3" id="KW-1185">Reference proteome</keyword>
<dbReference type="Proteomes" id="UP000617402">
    <property type="component" value="Unassembled WGS sequence"/>
</dbReference>
<keyword evidence="1" id="KW-0812">Transmembrane</keyword>
<evidence type="ECO:0000313" key="2">
    <source>
        <dbReference type="EMBL" id="MBC9784341.1"/>
    </source>
</evidence>
<proteinExistence type="predicted"/>
<comment type="caution">
    <text evidence="2">The sequence shown here is derived from an EMBL/GenBank/DDBJ whole genome shotgun (WGS) entry which is preliminary data.</text>
</comment>
<dbReference type="EMBL" id="JACVHF010000005">
    <property type="protein sequence ID" value="MBC9784341.1"/>
    <property type="molecule type" value="Genomic_DNA"/>
</dbReference>
<accession>A0ABR7T454</accession>